<evidence type="ECO:0000256" key="3">
    <source>
        <dbReference type="ARBA" id="ARBA00012054"/>
    </source>
</evidence>
<evidence type="ECO:0000256" key="1">
    <source>
        <dbReference type="ARBA" id="ARBA00004875"/>
    </source>
</evidence>
<evidence type="ECO:0000256" key="2">
    <source>
        <dbReference type="ARBA" id="ARBA00008420"/>
    </source>
</evidence>
<protein>
    <recommendedName>
        <fullName evidence="3">gluconokinase</fullName>
        <ecNumber evidence="3">2.7.1.12</ecNumber>
    </recommendedName>
    <alternativeName>
        <fullName evidence="8">Gluconate kinase</fullName>
    </alternativeName>
</protein>
<reference evidence="12" key="1">
    <citation type="submission" date="2011-02" db="EMBL/GenBank/DDBJ databases">
        <title>The Genome Sequence of Capsaspora owczarzaki ATCC 30864.</title>
        <authorList>
            <person name="Russ C."/>
            <person name="Cuomo C."/>
            <person name="Burger G."/>
            <person name="Gray M.W."/>
            <person name="Holland P.W.H."/>
            <person name="King N."/>
            <person name="Lang F.B.F."/>
            <person name="Roger A.J."/>
            <person name="Ruiz-Trillo I."/>
            <person name="Young S.K."/>
            <person name="Zeng Q."/>
            <person name="Gargeya S."/>
            <person name="Alvarado L."/>
            <person name="Berlin A."/>
            <person name="Chapman S.B."/>
            <person name="Chen Z."/>
            <person name="Freedman E."/>
            <person name="Gellesch M."/>
            <person name="Goldberg J."/>
            <person name="Griggs A."/>
            <person name="Gujja S."/>
            <person name="Heilman E."/>
            <person name="Heiman D."/>
            <person name="Howarth C."/>
            <person name="Mehta T."/>
            <person name="Neiman D."/>
            <person name="Pearson M."/>
            <person name="Roberts A."/>
            <person name="Saif S."/>
            <person name="Shea T."/>
            <person name="Shenoy N."/>
            <person name="Sisk P."/>
            <person name="Stolte C."/>
            <person name="Sykes S."/>
            <person name="White J."/>
            <person name="Yandava C."/>
            <person name="Haas B."/>
            <person name="Nusbaum C."/>
            <person name="Birren B."/>
        </authorList>
    </citation>
    <scope>NUCLEOTIDE SEQUENCE</scope>
    <source>
        <strain evidence="12">ATCC 30864</strain>
    </source>
</reference>
<dbReference type="PhylomeDB" id="A0A0D2WNP7"/>
<dbReference type="InterPro" id="IPR006001">
    <property type="entry name" value="Therm_gnt_kin"/>
</dbReference>
<evidence type="ECO:0000313" key="12">
    <source>
        <dbReference type="Proteomes" id="UP000008743"/>
    </source>
</evidence>
<dbReference type="STRING" id="595528.A0A0D2WNP7"/>
<feature type="region of interest" description="Disordered" evidence="10">
    <location>
        <begin position="98"/>
        <end position="137"/>
    </location>
</feature>
<evidence type="ECO:0000256" key="9">
    <source>
        <dbReference type="ARBA" id="ARBA00048090"/>
    </source>
</evidence>
<dbReference type="InParanoid" id="A0A0D2WNP7"/>
<dbReference type="CDD" id="cd02021">
    <property type="entry name" value="GntK"/>
    <property type="match status" value="1"/>
</dbReference>
<name>A0A0D2WNP7_CAPO3</name>
<keyword evidence="12" id="KW-1185">Reference proteome</keyword>
<comment type="similarity">
    <text evidence="2">Belongs to the gluconokinase GntK/GntV family.</text>
</comment>
<dbReference type="OrthoDB" id="275177at2759"/>
<feature type="compositionally biased region" description="Basic and acidic residues" evidence="10">
    <location>
        <begin position="124"/>
        <end position="137"/>
    </location>
</feature>
<sequence>MSAEVSGSHPSPLVIIVMGVSACGKSTVAQALADGWSASSASGREIRQTGAARLLDADDLHPPSNKAKMGAGIPLSDRDRAPWLAALRAKILEHVTEQRFRSQANPSSVHSSDQTSADNNANIIHDDSHNESNDSDAAKAPETLILACSALRQLYRKVLAEGPDAHTGASTAPSIAFVHLQAPFEVFDARIRDRTGHFMPASLLQSQFALLEDPTLDSPREYQVLAVDARQSLDTIQIFVMA</sequence>
<dbReference type="FunCoup" id="A0A0D2WNP7">
    <property type="interactions" value="495"/>
</dbReference>
<evidence type="ECO:0000256" key="8">
    <source>
        <dbReference type="ARBA" id="ARBA00029835"/>
    </source>
</evidence>
<dbReference type="PANTHER" id="PTHR43442:SF3">
    <property type="entry name" value="GLUCONOKINASE-RELATED"/>
    <property type="match status" value="1"/>
</dbReference>
<accession>A0A0D2WNP7</accession>
<evidence type="ECO:0000256" key="6">
    <source>
        <dbReference type="ARBA" id="ARBA00022777"/>
    </source>
</evidence>
<organism evidence="11 12">
    <name type="scientific">Capsaspora owczarzaki (strain ATCC 30864)</name>
    <dbReference type="NCBI Taxonomy" id="595528"/>
    <lineage>
        <taxon>Eukaryota</taxon>
        <taxon>Filasterea</taxon>
        <taxon>Capsaspora</taxon>
    </lineage>
</organism>
<proteinExistence type="inferred from homology"/>
<dbReference type="GO" id="GO:0005975">
    <property type="term" value="P:carbohydrate metabolic process"/>
    <property type="evidence" value="ECO:0007669"/>
    <property type="project" value="InterPro"/>
</dbReference>
<keyword evidence="6 11" id="KW-0418">Kinase</keyword>
<keyword evidence="5" id="KW-0547">Nucleotide-binding</keyword>
<dbReference type="EC" id="2.7.1.12" evidence="3"/>
<dbReference type="InterPro" id="IPR027417">
    <property type="entry name" value="P-loop_NTPase"/>
</dbReference>
<dbReference type="RefSeq" id="XP_004363447.2">
    <property type="nucleotide sequence ID" value="XM_004363390.2"/>
</dbReference>
<dbReference type="GO" id="GO:0005524">
    <property type="term" value="F:ATP binding"/>
    <property type="evidence" value="ECO:0007669"/>
    <property type="project" value="UniProtKB-KW"/>
</dbReference>
<evidence type="ECO:0000313" key="11">
    <source>
        <dbReference type="EMBL" id="KJE92820.1"/>
    </source>
</evidence>
<evidence type="ECO:0000256" key="7">
    <source>
        <dbReference type="ARBA" id="ARBA00022840"/>
    </source>
</evidence>
<dbReference type="Gene3D" id="3.40.50.300">
    <property type="entry name" value="P-loop containing nucleotide triphosphate hydrolases"/>
    <property type="match status" value="1"/>
</dbReference>
<dbReference type="GO" id="GO:0005737">
    <property type="term" value="C:cytoplasm"/>
    <property type="evidence" value="ECO:0007669"/>
    <property type="project" value="TreeGrafter"/>
</dbReference>
<comment type="pathway">
    <text evidence="1">Carbohydrate acid metabolism; D-gluconate degradation.</text>
</comment>
<dbReference type="PANTHER" id="PTHR43442">
    <property type="entry name" value="GLUCONOKINASE-RELATED"/>
    <property type="match status" value="1"/>
</dbReference>
<dbReference type="Proteomes" id="UP000008743">
    <property type="component" value="Unassembled WGS sequence"/>
</dbReference>
<keyword evidence="4" id="KW-0808">Transferase</keyword>
<dbReference type="SUPFAM" id="SSF52540">
    <property type="entry name" value="P-loop containing nucleoside triphosphate hydrolases"/>
    <property type="match status" value="1"/>
</dbReference>
<dbReference type="UniPathway" id="UPA00792"/>
<dbReference type="AlphaFoldDB" id="A0A0D2WNP7"/>
<dbReference type="eggNOG" id="KOG3354">
    <property type="taxonomic scope" value="Eukaryota"/>
</dbReference>
<feature type="compositionally biased region" description="Polar residues" evidence="10">
    <location>
        <begin position="101"/>
        <end position="122"/>
    </location>
</feature>
<evidence type="ECO:0000256" key="10">
    <source>
        <dbReference type="SAM" id="MobiDB-lite"/>
    </source>
</evidence>
<evidence type="ECO:0000256" key="5">
    <source>
        <dbReference type="ARBA" id="ARBA00022741"/>
    </source>
</evidence>
<evidence type="ECO:0000256" key="4">
    <source>
        <dbReference type="ARBA" id="ARBA00022679"/>
    </source>
</evidence>
<dbReference type="GO" id="GO:0046316">
    <property type="term" value="F:gluconokinase activity"/>
    <property type="evidence" value="ECO:0007669"/>
    <property type="project" value="UniProtKB-EC"/>
</dbReference>
<dbReference type="EMBL" id="KE346364">
    <property type="protein sequence ID" value="KJE92820.1"/>
    <property type="molecule type" value="Genomic_DNA"/>
</dbReference>
<comment type="catalytic activity">
    <reaction evidence="9">
        <text>D-gluconate + ATP = 6-phospho-D-gluconate + ADP + H(+)</text>
        <dbReference type="Rhea" id="RHEA:19433"/>
        <dbReference type="ChEBI" id="CHEBI:15378"/>
        <dbReference type="ChEBI" id="CHEBI:18391"/>
        <dbReference type="ChEBI" id="CHEBI:30616"/>
        <dbReference type="ChEBI" id="CHEBI:58759"/>
        <dbReference type="ChEBI" id="CHEBI:456216"/>
        <dbReference type="EC" id="2.7.1.12"/>
    </reaction>
</comment>
<gene>
    <name evidence="11" type="ORF">CAOG_003719</name>
</gene>
<keyword evidence="7" id="KW-0067">ATP-binding</keyword>